<feature type="chain" id="PRO_5004892669" evidence="1">
    <location>
        <begin position="28"/>
        <end position="144"/>
    </location>
</feature>
<dbReference type="RefSeq" id="WP_035312706.1">
    <property type="nucleotide sequence ID" value="NZ_AODH01000001.1"/>
</dbReference>
<evidence type="ECO:0000313" key="3">
    <source>
        <dbReference type="Proteomes" id="UP000019243"/>
    </source>
</evidence>
<evidence type="ECO:0000313" key="2">
    <source>
        <dbReference type="EMBL" id="EUJ42142.1"/>
    </source>
</evidence>
<dbReference type="EMBL" id="AODH01000001">
    <property type="protein sequence ID" value="EUJ42142.1"/>
    <property type="molecule type" value="Genomic_DNA"/>
</dbReference>
<keyword evidence="3" id="KW-1185">Reference proteome</keyword>
<name>W7CYW2_9LIST</name>
<comment type="caution">
    <text evidence="2">The sequence shown here is derived from an EMBL/GenBank/DDBJ whole genome shotgun (WGS) entry which is preliminary data.</text>
</comment>
<dbReference type="AlphaFoldDB" id="W7CYW2"/>
<accession>W7CYW2</accession>
<protein>
    <submittedName>
        <fullName evidence="2">Uncharacterized protein</fullName>
    </submittedName>
</protein>
<organism evidence="2 3">
    <name type="scientific">Brochothrix campestris FSL F6-1037</name>
    <dbReference type="NCBI Taxonomy" id="1265861"/>
    <lineage>
        <taxon>Bacteria</taxon>
        <taxon>Bacillati</taxon>
        <taxon>Bacillota</taxon>
        <taxon>Bacilli</taxon>
        <taxon>Bacillales</taxon>
        <taxon>Listeriaceae</taxon>
        <taxon>Brochothrix</taxon>
    </lineage>
</organism>
<sequence length="144" mass="15847">MKHCKFVVAALIALASLPLLISHTATAAVTHKGPVQVEQQPFDVGYFSDHYIYNTPHRVDPVPREKLFANMPLELNININSAGERLLARAMVPGLPTWTGPWIEITLGSVSLPNMIPAGTFVNVEVMTISNLNSTRISGSWYHN</sequence>
<feature type="signal peptide" evidence="1">
    <location>
        <begin position="1"/>
        <end position="27"/>
    </location>
</feature>
<proteinExistence type="predicted"/>
<evidence type="ECO:0000256" key="1">
    <source>
        <dbReference type="SAM" id="SignalP"/>
    </source>
</evidence>
<keyword evidence="1" id="KW-0732">Signal</keyword>
<gene>
    <name evidence="2" type="ORF">BCAMP_00045</name>
</gene>
<reference evidence="2 3" key="1">
    <citation type="submission" date="2012-12" db="EMBL/GenBank/DDBJ databases">
        <title>Novel taxa of Listeriaceae from agricultural environments in the United States.</title>
        <authorList>
            <person name="den Bakker H.C."/>
            <person name="Allred A."/>
            <person name="Warchocki S."/>
            <person name="Wright E.M."/>
            <person name="Burrell A."/>
            <person name="Nightingale K.K."/>
            <person name="Kephart D."/>
            <person name="Wiedmann M."/>
        </authorList>
    </citation>
    <scope>NUCLEOTIDE SEQUENCE [LARGE SCALE GENOMIC DNA]</scope>
    <source>
        <strain evidence="2 3">FSL F6-1037</strain>
    </source>
</reference>
<dbReference type="Proteomes" id="UP000019243">
    <property type="component" value="Unassembled WGS sequence"/>
</dbReference>